<dbReference type="EMBL" id="ASHM01023243">
    <property type="protein sequence ID" value="PNX71389.1"/>
    <property type="molecule type" value="Genomic_DNA"/>
</dbReference>
<dbReference type="AlphaFoldDB" id="A0A2K3KYP9"/>
<dbReference type="Proteomes" id="UP000236291">
    <property type="component" value="Unassembled WGS sequence"/>
</dbReference>
<evidence type="ECO:0000313" key="2">
    <source>
        <dbReference type="EMBL" id="PNX71389.1"/>
    </source>
</evidence>
<feature type="non-terminal residue" evidence="2">
    <location>
        <position position="405"/>
    </location>
</feature>
<reference evidence="2 3" key="1">
    <citation type="journal article" date="2014" name="Am. J. Bot.">
        <title>Genome assembly and annotation for red clover (Trifolium pratense; Fabaceae).</title>
        <authorList>
            <person name="Istvanek J."/>
            <person name="Jaros M."/>
            <person name="Krenek A."/>
            <person name="Repkova J."/>
        </authorList>
    </citation>
    <scope>NUCLEOTIDE SEQUENCE [LARGE SCALE GENOMIC DNA]</scope>
    <source>
        <strain evidence="3">cv. Tatra</strain>
        <tissue evidence="2">Young leaves</tissue>
    </source>
</reference>
<dbReference type="PANTHER" id="PTHR33116">
    <property type="entry name" value="REVERSE TRANSCRIPTASE ZINC-BINDING DOMAIN-CONTAINING PROTEIN-RELATED-RELATED"/>
    <property type="match status" value="1"/>
</dbReference>
<comment type="caution">
    <text evidence="2">The sequence shown here is derived from an EMBL/GenBank/DDBJ whole genome shotgun (WGS) entry which is preliminary data.</text>
</comment>
<evidence type="ECO:0000259" key="1">
    <source>
        <dbReference type="PROSITE" id="PS50878"/>
    </source>
</evidence>
<organism evidence="2 3">
    <name type="scientific">Trifolium pratense</name>
    <name type="common">Red clover</name>
    <dbReference type="NCBI Taxonomy" id="57577"/>
    <lineage>
        <taxon>Eukaryota</taxon>
        <taxon>Viridiplantae</taxon>
        <taxon>Streptophyta</taxon>
        <taxon>Embryophyta</taxon>
        <taxon>Tracheophyta</taxon>
        <taxon>Spermatophyta</taxon>
        <taxon>Magnoliopsida</taxon>
        <taxon>eudicotyledons</taxon>
        <taxon>Gunneridae</taxon>
        <taxon>Pentapetalae</taxon>
        <taxon>rosids</taxon>
        <taxon>fabids</taxon>
        <taxon>Fabales</taxon>
        <taxon>Fabaceae</taxon>
        <taxon>Papilionoideae</taxon>
        <taxon>50 kb inversion clade</taxon>
        <taxon>NPAAA clade</taxon>
        <taxon>Hologalegina</taxon>
        <taxon>IRL clade</taxon>
        <taxon>Trifolieae</taxon>
        <taxon>Trifolium</taxon>
    </lineage>
</organism>
<proteinExistence type="predicted"/>
<evidence type="ECO:0000313" key="3">
    <source>
        <dbReference type="Proteomes" id="UP000236291"/>
    </source>
</evidence>
<dbReference type="Pfam" id="PF00078">
    <property type="entry name" value="RVT_1"/>
    <property type="match status" value="1"/>
</dbReference>
<feature type="domain" description="Reverse transcriptase" evidence="1">
    <location>
        <begin position="1"/>
        <end position="146"/>
    </location>
</feature>
<accession>A0A2K3KYP9</accession>
<gene>
    <name evidence="2" type="ORF">L195_g027266</name>
</gene>
<sequence length="405" mass="46399">MSTVSFSILINGNPTKYFYPQRGLRQGDPLSPYLFIICADVLSGLITKAHTENLLHGVKIAPTAPEITHLFFADDSIMFCRATIAETTKMKALITTYQQASGQLVNYNKSELIFSKKVSQSTKLEIQQILPMPIVEHFAKYLGQPTHFGRSKTQVFNYIQDKIWKKLKGWKEKNLSFAGRGTLIKAVAQAIPTYLMSCYLLPKGLCNHMESMICRFWWGSNVDQRKIHWVNWKKTCKQKKQGGMGFRDLTTFNEALLSKQGWRILTEPNSLVATVMKAKYFPHTQFLQAKKSHRASYTWQSIQKASWVLKKGCYWLVGNGDQINIWEDRWIHKQVGSNIWTPKPNTTTLNKVKDLIVPDSNTWDEPLIKQNFYPIEASMICQIPLAGNLEEDTISWQGTQDGVYT</sequence>
<dbReference type="STRING" id="57577.A0A2K3KYP9"/>
<protein>
    <submittedName>
        <fullName evidence="2">Ribonuclease H</fullName>
    </submittedName>
</protein>
<reference evidence="2 3" key="2">
    <citation type="journal article" date="2017" name="Front. Plant Sci.">
        <title>Gene Classification and Mining of Molecular Markers Useful in Red Clover (Trifolium pratense) Breeding.</title>
        <authorList>
            <person name="Istvanek J."/>
            <person name="Dluhosova J."/>
            <person name="Dluhos P."/>
            <person name="Patkova L."/>
            <person name="Nedelnik J."/>
            <person name="Repkova J."/>
        </authorList>
    </citation>
    <scope>NUCLEOTIDE SEQUENCE [LARGE SCALE GENOMIC DNA]</scope>
    <source>
        <strain evidence="3">cv. Tatra</strain>
        <tissue evidence="2">Young leaves</tissue>
    </source>
</reference>
<dbReference type="PANTHER" id="PTHR33116:SF86">
    <property type="entry name" value="REVERSE TRANSCRIPTASE DOMAIN-CONTAINING PROTEIN"/>
    <property type="match status" value="1"/>
</dbReference>
<name>A0A2K3KYP9_TRIPR</name>
<dbReference type="PROSITE" id="PS50878">
    <property type="entry name" value="RT_POL"/>
    <property type="match status" value="1"/>
</dbReference>
<dbReference type="InterPro" id="IPR000477">
    <property type="entry name" value="RT_dom"/>
</dbReference>